<protein>
    <submittedName>
        <fullName evidence="5">Iron-containing alcohol dehydrogenase</fullName>
    </submittedName>
</protein>
<dbReference type="Pfam" id="PF00465">
    <property type="entry name" value="Fe-ADH"/>
    <property type="match status" value="1"/>
</dbReference>
<dbReference type="SUPFAM" id="SSF56796">
    <property type="entry name" value="Dehydroquinate synthase-like"/>
    <property type="match status" value="1"/>
</dbReference>
<evidence type="ECO:0000259" key="3">
    <source>
        <dbReference type="Pfam" id="PF00465"/>
    </source>
</evidence>
<dbReference type="GO" id="GO:0008106">
    <property type="term" value="F:alcohol dehydrogenase (NADP+) activity"/>
    <property type="evidence" value="ECO:0007669"/>
    <property type="project" value="TreeGrafter"/>
</dbReference>
<dbReference type="GO" id="GO:0046872">
    <property type="term" value="F:metal ion binding"/>
    <property type="evidence" value="ECO:0007669"/>
    <property type="project" value="InterPro"/>
</dbReference>
<dbReference type="PANTHER" id="PTHR43633">
    <property type="entry name" value="ALCOHOL DEHYDROGENASE YQHD"/>
    <property type="match status" value="1"/>
</dbReference>
<gene>
    <name evidence="5" type="ORF">F3F73_20225</name>
</gene>
<dbReference type="CDD" id="cd08187">
    <property type="entry name" value="BDH"/>
    <property type="match status" value="1"/>
</dbReference>
<evidence type="ECO:0000259" key="4">
    <source>
        <dbReference type="Pfam" id="PF25137"/>
    </source>
</evidence>
<comment type="similarity">
    <text evidence="1">Belongs to the iron-containing alcohol dehydrogenase family.</text>
</comment>
<dbReference type="Gene3D" id="1.20.1090.10">
    <property type="entry name" value="Dehydroquinate synthase-like - alpha domain"/>
    <property type="match status" value="1"/>
</dbReference>
<dbReference type="GO" id="GO:1990362">
    <property type="term" value="F:butanol dehydrogenase (NAD+) activity"/>
    <property type="evidence" value="ECO:0007669"/>
    <property type="project" value="InterPro"/>
</dbReference>
<accession>A0A7J4XDS6</accession>
<dbReference type="RefSeq" id="WP_130059783.1">
    <property type="nucleotide sequence ID" value="NZ_JADNPJ010000005.1"/>
</dbReference>
<dbReference type="Pfam" id="PF25137">
    <property type="entry name" value="ADH_Fe_C"/>
    <property type="match status" value="1"/>
</dbReference>
<dbReference type="PANTHER" id="PTHR43633:SF1">
    <property type="entry name" value="ALCOHOL DEHYDROGENASE YQHD"/>
    <property type="match status" value="1"/>
</dbReference>
<dbReference type="InterPro" id="IPR001670">
    <property type="entry name" value="ADH_Fe/GldA"/>
</dbReference>
<evidence type="ECO:0000256" key="1">
    <source>
        <dbReference type="ARBA" id="ARBA00007358"/>
    </source>
</evidence>
<name>A0A7J4XDS6_9BACE</name>
<feature type="domain" description="Fe-containing alcohol dehydrogenase-like C-terminal" evidence="4">
    <location>
        <begin position="187"/>
        <end position="389"/>
    </location>
</feature>
<evidence type="ECO:0000313" key="6">
    <source>
        <dbReference type="Proteomes" id="UP000422221"/>
    </source>
</evidence>
<keyword evidence="2" id="KW-0560">Oxidoreductase</keyword>
<dbReference type="GO" id="GO:1990002">
    <property type="term" value="F:methylglyoxal reductase (NADPH) (acetol producing) activity"/>
    <property type="evidence" value="ECO:0007669"/>
    <property type="project" value="TreeGrafter"/>
</dbReference>
<dbReference type="EMBL" id="VWMK01000025">
    <property type="protein sequence ID" value="KAA3758872.1"/>
    <property type="molecule type" value="Genomic_DNA"/>
</dbReference>
<reference evidence="5 6" key="1">
    <citation type="journal article" date="2019" name="Nat. Med.">
        <title>A library of human gut bacterial isolates paired with longitudinal multiomics data enables mechanistic microbiome research.</title>
        <authorList>
            <person name="Poyet M."/>
            <person name="Groussin M."/>
            <person name="Gibbons S.M."/>
            <person name="Avila-Pacheco J."/>
            <person name="Jiang X."/>
            <person name="Kearney S.M."/>
            <person name="Perrotta A.R."/>
            <person name="Berdy B."/>
            <person name="Zhao S."/>
            <person name="Lieberman T.D."/>
            <person name="Swanson P.K."/>
            <person name="Smith M."/>
            <person name="Roesemann S."/>
            <person name="Alexander J.E."/>
            <person name="Rich S.A."/>
            <person name="Livny J."/>
            <person name="Vlamakis H."/>
            <person name="Clish C."/>
            <person name="Bullock K."/>
            <person name="Deik A."/>
            <person name="Scott J."/>
            <person name="Pierce K.A."/>
            <person name="Xavier R.J."/>
            <person name="Alm E.J."/>
        </authorList>
    </citation>
    <scope>NUCLEOTIDE SEQUENCE [LARGE SCALE GENOMIC DNA]</scope>
    <source>
        <strain evidence="5 6">BIOML-A10</strain>
    </source>
</reference>
<dbReference type="Proteomes" id="UP000422221">
    <property type="component" value="Unassembled WGS sequence"/>
</dbReference>
<evidence type="ECO:0000313" key="5">
    <source>
        <dbReference type="EMBL" id="KAA3758872.1"/>
    </source>
</evidence>
<dbReference type="FunFam" id="3.40.50.1970:FF:000003">
    <property type="entry name" value="Alcohol dehydrogenase, iron-containing"/>
    <property type="match status" value="1"/>
</dbReference>
<feature type="domain" description="Alcohol dehydrogenase iron-type/glycerol dehydrogenase GldA" evidence="3">
    <location>
        <begin position="9"/>
        <end position="176"/>
    </location>
</feature>
<proteinExistence type="inferred from homology"/>
<dbReference type="AlphaFoldDB" id="A0A7J4XDS6"/>
<dbReference type="GO" id="GO:0005829">
    <property type="term" value="C:cytosol"/>
    <property type="evidence" value="ECO:0007669"/>
    <property type="project" value="TreeGrafter"/>
</dbReference>
<dbReference type="Gene3D" id="3.40.50.1970">
    <property type="match status" value="1"/>
</dbReference>
<organism evidence="5 6">
    <name type="scientific">Bacteroides salyersiae</name>
    <dbReference type="NCBI Taxonomy" id="291644"/>
    <lineage>
        <taxon>Bacteria</taxon>
        <taxon>Pseudomonadati</taxon>
        <taxon>Bacteroidota</taxon>
        <taxon>Bacteroidia</taxon>
        <taxon>Bacteroidales</taxon>
        <taxon>Bacteroidaceae</taxon>
        <taxon>Bacteroides</taxon>
    </lineage>
</organism>
<dbReference type="InterPro" id="IPR056798">
    <property type="entry name" value="ADH_Fe_C"/>
</dbReference>
<evidence type="ECO:0000256" key="2">
    <source>
        <dbReference type="ARBA" id="ARBA00023002"/>
    </source>
</evidence>
<dbReference type="InterPro" id="IPR044731">
    <property type="entry name" value="BDH-like"/>
</dbReference>
<sequence>MENFEYHTPTRLIFGKGIIDRLPEVMRPIGNKVLLAYGGGSIKRLGLYDKVKELLKDFEIHELGGIEPNPKYNPSVLDGQRICKEKQIDVILSVGGGSVLDCCKAIAAAARYDGDPWDLISYKVKAEDALPIVDVMTLAATGSEYDCGGVISRTETNDKIGYVDPLLYPVCSLLDPAYTETVNAKHTAAGVADAINHAMEQFFVNPSNSVADGFCETLIKTLMKFGPVALDHPDDYEARAEIMLACTFGCNGLLNLGAGMSGWPMHGIEHALSAYYDITHGEGLAIITPRWMRHILNDRTLERFVKFGVDIYGISAELPPYEIAEQTIDKTYDFFRNTMRMPMTLREVGIDESRLKEIAAHIATNEGLDNPSIFAPLTEKDIYEILETSL</sequence>
<comment type="caution">
    <text evidence="5">The sequence shown here is derived from an EMBL/GenBank/DDBJ whole genome shotgun (WGS) entry which is preliminary data.</text>
</comment>